<evidence type="ECO:0000256" key="6">
    <source>
        <dbReference type="PROSITE-ProRule" id="PRU00169"/>
    </source>
</evidence>
<dbReference type="RefSeq" id="WP_168058566.1">
    <property type="nucleotide sequence ID" value="NZ_VTOW01000001.1"/>
</dbReference>
<protein>
    <submittedName>
        <fullName evidence="8">Response regulator</fullName>
    </submittedName>
</protein>
<keyword evidence="4" id="KW-0238">DNA-binding</keyword>
<evidence type="ECO:0000256" key="1">
    <source>
        <dbReference type="ARBA" id="ARBA00022553"/>
    </source>
</evidence>
<dbReference type="InterPro" id="IPR001789">
    <property type="entry name" value="Sig_transdc_resp-reg_receiver"/>
</dbReference>
<keyword evidence="1 6" id="KW-0597">Phosphoprotein</keyword>
<evidence type="ECO:0000313" key="9">
    <source>
        <dbReference type="Proteomes" id="UP000534783"/>
    </source>
</evidence>
<dbReference type="GO" id="GO:0003677">
    <property type="term" value="F:DNA binding"/>
    <property type="evidence" value="ECO:0007669"/>
    <property type="project" value="UniProtKB-KW"/>
</dbReference>
<keyword evidence="2" id="KW-0902">Two-component regulatory system</keyword>
<accession>A0A7X6DN52</accession>
<dbReference type="EMBL" id="VTOW01000001">
    <property type="protein sequence ID" value="NKE70306.1"/>
    <property type="molecule type" value="Genomic_DNA"/>
</dbReference>
<keyword evidence="9" id="KW-1185">Reference proteome</keyword>
<feature type="modified residue" description="4-aspartylphosphate" evidence="6">
    <location>
        <position position="53"/>
    </location>
</feature>
<dbReference type="PANTHER" id="PTHR44591:SF3">
    <property type="entry name" value="RESPONSE REGULATORY DOMAIN-CONTAINING PROTEIN"/>
    <property type="match status" value="1"/>
</dbReference>
<dbReference type="PROSITE" id="PS50110">
    <property type="entry name" value="RESPONSE_REGULATORY"/>
    <property type="match status" value="1"/>
</dbReference>
<dbReference type="GO" id="GO:0000160">
    <property type="term" value="P:phosphorelay signal transduction system"/>
    <property type="evidence" value="ECO:0007669"/>
    <property type="project" value="UniProtKB-KW"/>
</dbReference>
<dbReference type="InterPro" id="IPR050595">
    <property type="entry name" value="Bact_response_regulator"/>
</dbReference>
<dbReference type="Pfam" id="PF00072">
    <property type="entry name" value="Response_reg"/>
    <property type="match status" value="1"/>
</dbReference>
<keyword evidence="5" id="KW-0804">Transcription</keyword>
<evidence type="ECO:0000256" key="5">
    <source>
        <dbReference type="ARBA" id="ARBA00023163"/>
    </source>
</evidence>
<dbReference type="Proteomes" id="UP000534783">
    <property type="component" value="Unassembled WGS sequence"/>
</dbReference>
<evidence type="ECO:0000259" key="7">
    <source>
        <dbReference type="PROSITE" id="PS50110"/>
    </source>
</evidence>
<dbReference type="PANTHER" id="PTHR44591">
    <property type="entry name" value="STRESS RESPONSE REGULATOR PROTEIN 1"/>
    <property type="match status" value="1"/>
</dbReference>
<comment type="caution">
    <text evidence="8">The sequence shown here is derived from an EMBL/GenBank/DDBJ whole genome shotgun (WGS) entry which is preliminary data.</text>
</comment>
<gene>
    <name evidence="8" type="ORF">MNODULE_06050</name>
</gene>
<evidence type="ECO:0000256" key="2">
    <source>
        <dbReference type="ARBA" id="ARBA00023012"/>
    </source>
</evidence>
<organism evidence="8 9">
    <name type="scientific">Candidatus Manganitrophus noduliformans</name>
    <dbReference type="NCBI Taxonomy" id="2606439"/>
    <lineage>
        <taxon>Bacteria</taxon>
        <taxon>Pseudomonadati</taxon>
        <taxon>Nitrospirota</taxon>
        <taxon>Nitrospiria</taxon>
        <taxon>Candidatus Troglogloeales</taxon>
        <taxon>Candidatus Manganitrophaceae</taxon>
        <taxon>Candidatus Manganitrophus</taxon>
    </lineage>
</organism>
<evidence type="ECO:0000256" key="4">
    <source>
        <dbReference type="ARBA" id="ARBA00023125"/>
    </source>
</evidence>
<dbReference type="FunFam" id="3.40.50.2300:FF:000001">
    <property type="entry name" value="DNA-binding response regulator PhoB"/>
    <property type="match status" value="1"/>
</dbReference>
<reference evidence="8 9" key="1">
    <citation type="journal article" date="2020" name="Nature">
        <title>Bacterial chemolithoautotrophy via manganese oxidation.</title>
        <authorList>
            <person name="Yu H."/>
            <person name="Leadbetter J.R."/>
        </authorList>
    </citation>
    <scope>NUCLEOTIDE SEQUENCE [LARGE SCALE GENOMIC DNA]</scope>
    <source>
        <strain evidence="8 9">Mn-1</strain>
    </source>
</reference>
<dbReference type="Gene3D" id="3.40.50.2300">
    <property type="match status" value="1"/>
</dbReference>
<dbReference type="InterPro" id="IPR011006">
    <property type="entry name" value="CheY-like_superfamily"/>
</dbReference>
<dbReference type="SMART" id="SM00448">
    <property type="entry name" value="REC"/>
    <property type="match status" value="1"/>
</dbReference>
<keyword evidence="3" id="KW-0805">Transcription regulation</keyword>
<dbReference type="SUPFAM" id="SSF52172">
    <property type="entry name" value="CheY-like"/>
    <property type="match status" value="1"/>
</dbReference>
<proteinExistence type="predicted"/>
<dbReference type="AlphaFoldDB" id="A0A7X6DN52"/>
<evidence type="ECO:0000256" key="3">
    <source>
        <dbReference type="ARBA" id="ARBA00023015"/>
    </source>
</evidence>
<name>A0A7X6DN52_9BACT</name>
<sequence>MPKQILIVDDNEDSCQVFTRLLTKEGYAVTLAKDGAEGLQRVAQSRPDLILLDVMLPGINGFEVCRTIKSDPSLRSIPILIISAGIDPAIQEQGLNVGAEALLTKPIRPPDLIAKIKGYFNNQHSSPSTP</sequence>
<evidence type="ECO:0000313" key="8">
    <source>
        <dbReference type="EMBL" id="NKE70306.1"/>
    </source>
</evidence>
<feature type="domain" description="Response regulatory" evidence="7">
    <location>
        <begin position="4"/>
        <end position="120"/>
    </location>
</feature>